<dbReference type="InterPro" id="IPR017853">
    <property type="entry name" value="GH"/>
</dbReference>
<evidence type="ECO:0000256" key="3">
    <source>
        <dbReference type="ARBA" id="ARBA00023295"/>
    </source>
</evidence>
<dbReference type="HOGENOM" id="CLU_016930_0_1_10"/>
<name>H8KUR3_SOLCM</name>
<dbReference type="InterPro" id="IPR022790">
    <property type="entry name" value="GH26_dom"/>
</dbReference>
<dbReference type="GO" id="GO:0006080">
    <property type="term" value="P:substituted mannan metabolic process"/>
    <property type="evidence" value="ECO:0007669"/>
    <property type="project" value="UniProtKB-UniRule"/>
</dbReference>
<evidence type="ECO:0000256" key="4">
    <source>
        <dbReference type="PIRNR" id="PIRNR018168"/>
    </source>
</evidence>
<dbReference type="PIRSF" id="PIRSF018168">
    <property type="entry name" value="Mannan-1_4-beta-mannosidase"/>
    <property type="match status" value="1"/>
</dbReference>
<feature type="site" description="Plays an important role in maintaining the position of the catalytic nucleophile" evidence="7">
    <location>
        <position position="202"/>
    </location>
</feature>
<evidence type="ECO:0000259" key="9">
    <source>
        <dbReference type="PROSITE" id="PS51764"/>
    </source>
</evidence>
<feature type="domain" description="GH26" evidence="9">
    <location>
        <begin position="48"/>
        <end position="373"/>
    </location>
</feature>
<dbReference type="PROSITE" id="PS51764">
    <property type="entry name" value="GH26"/>
    <property type="match status" value="1"/>
</dbReference>
<keyword evidence="4" id="KW-0964">Secreted</keyword>
<comment type="similarity">
    <text evidence="1 4 8">Belongs to the glycosyl hydrolase 26 family.</text>
</comment>
<evidence type="ECO:0000256" key="8">
    <source>
        <dbReference type="PROSITE-ProRule" id="PRU01100"/>
    </source>
</evidence>
<comment type="subcellular location">
    <subcellularLocation>
        <location evidence="4">Secreted</location>
    </subcellularLocation>
</comment>
<feature type="binding site" evidence="6">
    <location>
        <position position="141"/>
    </location>
    <ligand>
        <name>substrate</name>
    </ligand>
</feature>
<dbReference type="STRING" id="929556.Solca_2512"/>
<dbReference type="Proteomes" id="UP000007590">
    <property type="component" value="Chromosome"/>
</dbReference>
<keyword evidence="11" id="KW-1185">Reference proteome</keyword>
<dbReference type="KEGG" id="scn:Solca_2512"/>
<dbReference type="PANTHER" id="PTHR40079:SF4">
    <property type="entry name" value="GH26 DOMAIN-CONTAINING PROTEIN-RELATED"/>
    <property type="match status" value="1"/>
</dbReference>
<dbReference type="Gene3D" id="3.20.20.80">
    <property type="entry name" value="Glycosidases"/>
    <property type="match status" value="1"/>
</dbReference>
<evidence type="ECO:0000256" key="7">
    <source>
        <dbReference type="PIRSR" id="PIRSR018168-3"/>
    </source>
</evidence>
<protein>
    <recommendedName>
        <fullName evidence="4">Mannan endo-1,4-beta-mannosidase</fullName>
        <ecNumber evidence="4">3.2.1.78</ecNumber>
    </recommendedName>
</protein>
<comment type="catalytic activity">
    <reaction evidence="4">
        <text>Random hydrolysis of (1-&gt;4)-beta-D-mannosidic linkages in mannans, galactomannans and glucomannans.</text>
        <dbReference type="EC" id="3.2.1.78"/>
    </reaction>
</comment>
<proteinExistence type="inferred from homology"/>
<reference evidence="10" key="1">
    <citation type="submission" date="2012-02" db="EMBL/GenBank/DDBJ databases">
        <title>The complete genome of Solitalea canadensis DSM 3403.</title>
        <authorList>
            <consortium name="US DOE Joint Genome Institute (JGI-PGF)"/>
            <person name="Lucas S."/>
            <person name="Copeland A."/>
            <person name="Lapidus A."/>
            <person name="Glavina del Rio T."/>
            <person name="Dalin E."/>
            <person name="Tice H."/>
            <person name="Bruce D."/>
            <person name="Goodwin L."/>
            <person name="Pitluck S."/>
            <person name="Peters L."/>
            <person name="Ovchinnikova G."/>
            <person name="Lu M."/>
            <person name="Kyrpides N."/>
            <person name="Mavromatis K."/>
            <person name="Ivanova N."/>
            <person name="Brettin T."/>
            <person name="Detter J.C."/>
            <person name="Han C."/>
            <person name="Larimer F."/>
            <person name="Land M."/>
            <person name="Hauser L."/>
            <person name="Markowitz V."/>
            <person name="Cheng J.-F."/>
            <person name="Hugenholtz P."/>
            <person name="Woyke T."/>
            <person name="Wu D."/>
            <person name="Spring S."/>
            <person name="Schroeder M."/>
            <person name="Kopitz M."/>
            <person name="Brambilla E."/>
            <person name="Klenk H.-P."/>
            <person name="Eisen J.A."/>
        </authorList>
    </citation>
    <scope>NUCLEOTIDE SEQUENCE</scope>
    <source>
        <strain evidence="10">DSM 3403</strain>
    </source>
</reference>
<evidence type="ECO:0000313" key="10">
    <source>
        <dbReference type="EMBL" id="AFD07547.1"/>
    </source>
</evidence>
<gene>
    <name evidence="10" type="ordered locus">Solca_2512</name>
</gene>
<keyword evidence="4" id="KW-0119">Carbohydrate metabolism</keyword>
<accession>H8KUR3</accession>
<dbReference type="PANTHER" id="PTHR40079">
    <property type="entry name" value="MANNAN ENDO-1,4-BETA-MANNOSIDASE E-RELATED"/>
    <property type="match status" value="1"/>
</dbReference>
<evidence type="ECO:0000256" key="5">
    <source>
        <dbReference type="PIRSR" id="PIRSR018168-1"/>
    </source>
</evidence>
<feature type="binding site" evidence="6">
    <location>
        <position position="274"/>
    </location>
    <ligand>
        <name>substrate</name>
    </ligand>
</feature>
<dbReference type="InterPro" id="IPR000805">
    <property type="entry name" value="Glyco_hydro_26"/>
</dbReference>
<feature type="active site" description="Proton donor" evidence="5 8">
    <location>
        <position position="203"/>
    </location>
</feature>
<sequence>MQPIYRTDPNYVLMKHLKKIALSVIAASVLSASCTAQKVVTADKKASAKTQALYANLQKLTDTYTLFGHQDDLAYGVGWKFENGRSDVKSVIGSYPAVYGWDIGHIELDSLKELDGVPFEMSRRFMVQVYERGGINTISWHSTNPVNGKSAWDTTEHSVKQLIPGGAKHTAFKNSLDKVAKFLVSLKTADGTMVPVIFRPFHEHTGSWFWWCKNTCTPEEFKSLWRFTVDYLTKTKKLNNLLFSYSSADFNSKEDFLEYYPGDEYIDVVGFDIYCFDNQEFFKAKLDKQLAILQEVAKEHHKIPALTETGYERVPMANWWTETLLPVLSKYNMAYALMWRNDRKEHFYAPYPGQVSADDFIRFYNHPKIMFQDKLTPLKIYK</sequence>
<dbReference type="InterPro" id="IPR016714">
    <property type="entry name" value="MANB/E"/>
</dbReference>
<dbReference type="Pfam" id="PF02156">
    <property type="entry name" value="Glyco_hydro_26"/>
    <property type="match status" value="1"/>
</dbReference>
<dbReference type="AlphaFoldDB" id="H8KUR3"/>
<dbReference type="SUPFAM" id="SSF51445">
    <property type="entry name" value="(Trans)glycosidases"/>
    <property type="match status" value="1"/>
</dbReference>
<feature type="binding site" evidence="6">
    <location>
        <position position="208"/>
    </location>
    <ligand>
        <name>substrate</name>
    </ligand>
</feature>
<keyword evidence="2 4" id="KW-0378">Hydrolase</keyword>
<feature type="active site" description="Nucleophile" evidence="5 8">
    <location>
        <position position="308"/>
    </location>
</feature>
<dbReference type="GO" id="GO:0016985">
    <property type="term" value="F:mannan endo-1,4-beta-mannosidase activity"/>
    <property type="evidence" value="ECO:0007669"/>
    <property type="project" value="UniProtKB-UniRule"/>
</dbReference>
<evidence type="ECO:0000256" key="2">
    <source>
        <dbReference type="ARBA" id="ARBA00022801"/>
    </source>
</evidence>
<evidence type="ECO:0000256" key="1">
    <source>
        <dbReference type="ARBA" id="ARBA00007754"/>
    </source>
</evidence>
<dbReference type="eggNOG" id="COG4124">
    <property type="taxonomic scope" value="Bacteria"/>
</dbReference>
<keyword evidence="3 4" id="KW-0326">Glycosidase</keyword>
<organism evidence="10 11">
    <name type="scientific">Solitalea canadensis (strain ATCC 29591 / DSM 3403 / JCM 21819 / LMG 8368 / NBRC 15130 / NCIMB 12057 / USAM 9D)</name>
    <name type="common">Flexibacter canadensis</name>
    <dbReference type="NCBI Taxonomy" id="929556"/>
    <lineage>
        <taxon>Bacteria</taxon>
        <taxon>Pseudomonadati</taxon>
        <taxon>Bacteroidota</taxon>
        <taxon>Sphingobacteriia</taxon>
        <taxon>Sphingobacteriales</taxon>
        <taxon>Sphingobacteriaceae</taxon>
        <taxon>Solitalea</taxon>
    </lineage>
</organism>
<evidence type="ECO:0000256" key="6">
    <source>
        <dbReference type="PIRSR" id="PIRSR018168-2"/>
    </source>
</evidence>
<dbReference type="PRINTS" id="PR00739">
    <property type="entry name" value="GLHYDRLASE26"/>
</dbReference>
<dbReference type="EMBL" id="CP003349">
    <property type="protein sequence ID" value="AFD07547.1"/>
    <property type="molecule type" value="Genomic_DNA"/>
</dbReference>
<dbReference type="EC" id="3.2.1.78" evidence="4"/>
<dbReference type="GO" id="GO:0005576">
    <property type="term" value="C:extracellular region"/>
    <property type="evidence" value="ECO:0007669"/>
    <property type="project" value="UniProtKB-SubCell"/>
</dbReference>
<dbReference type="PROSITE" id="PS51257">
    <property type="entry name" value="PROKAR_LIPOPROTEIN"/>
    <property type="match status" value="1"/>
</dbReference>
<evidence type="ECO:0000313" key="11">
    <source>
        <dbReference type="Proteomes" id="UP000007590"/>
    </source>
</evidence>